<feature type="domain" description="HTH araC/xylS-type" evidence="4">
    <location>
        <begin position="195"/>
        <end position="293"/>
    </location>
</feature>
<sequence>MLGSLLTLAQLRAGVHIDCRLGGEWQIDQQPTAGQMMLHIVTKGAVKLAVKNTTHILRAGDIALFCGITHCIQNANADTHRLIDATCAIQSMSGAFLVNQVGSQTDCTMLCLNFYADKHSSLLANLPDFFIVTLNEQTLHPLVKLMSDEAQNPNQIGNAFLVDNLAQSILVYVLRALPNEKLGGVLKAHQHPRLSELITQIANKPDDDFSIPAMCKKLHLSRSTLIRLFQKTLGVAPHTFVKTMRLEYAARLLRTSQQSVLQIAIETGFGSQTHFNRAFKAHYGVSPSTYRLTPISMQ</sequence>
<evidence type="ECO:0000259" key="4">
    <source>
        <dbReference type="PROSITE" id="PS01124"/>
    </source>
</evidence>
<evidence type="ECO:0000256" key="2">
    <source>
        <dbReference type="ARBA" id="ARBA00023125"/>
    </source>
</evidence>
<gene>
    <name evidence="5" type="ORF">AAX06_03600</name>
</gene>
<organism evidence="5 6">
    <name type="scientific">Moraxella bovoculi</name>
    <dbReference type="NCBI Taxonomy" id="386891"/>
    <lineage>
        <taxon>Bacteria</taxon>
        <taxon>Pseudomonadati</taxon>
        <taxon>Pseudomonadota</taxon>
        <taxon>Gammaproteobacteria</taxon>
        <taxon>Moraxellales</taxon>
        <taxon>Moraxellaceae</taxon>
        <taxon>Moraxella</taxon>
    </lineage>
</organism>
<protein>
    <recommendedName>
        <fullName evidence="4">HTH araC/xylS-type domain-containing protein</fullName>
    </recommendedName>
</protein>
<evidence type="ECO:0000313" key="5">
    <source>
        <dbReference type="EMBL" id="AKG07405.1"/>
    </source>
</evidence>
<dbReference type="InterPro" id="IPR018060">
    <property type="entry name" value="HTH_AraC"/>
</dbReference>
<dbReference type="PANTHER" id="PTHR46796">
    <property type="entry name" value="HTH-TYPE TRANSCRIPTIONAL ACTIVATOR RHAS-RELATED"/>
    <property type="match status" value="1"/>
</dbReference>
<dbReference type="GO" id="GO:0003700">
    <property type="term" value="F:DNA-binding transcription factor activity"/>
    <property type="evidence" value="ECO:0007669"/>
    <property type="project" value="InterPro"/>
</dbReference>
<dbReference type="PROSITE" id="PS00041">
    <property type="entry name" value="HTH_ARAC_FAMILY_1"/>
    <property type="match status" value="1"/>
</dbReference>
<keyword evidence="1" id="KW-0805">Transcription regulation</keyword>
<dbReference type="InterPro" id="IPR050204">
    <property type="entry name" value="AraC_XylS_family_regulators"/>
</dbReference>
<evidence type="ECO:0000256" key="1">
    <source>
        <dbReference type="ARBA" id="ARBA00023015"/>
    </source>
</evidence>
<dbReference type="PRINTS" id="PR00032">
    <property type="entry name" value="HTHARAC"/>
</dbReference>
<dbReference type="GO" id="GO:0043565">
    <property type="term" value="F:sequence-specific DNA binding"/>
    <property type="evidence" value="ECO:0007669"/>
    <property type="project" value="InterPro"/>
</dbReference>
<dbReference type="RefSeq" id="WP_046696914.1">
    <property type="nucleotide sequence ID" value="NZ_CP011376.1"/>
</dbReference>
<proteinExistence type="predicted"/>
<dbReference type="PANTHER" id="PTHR46796:SF13">
    <property type="entry name" value="HTH-TYPE TRANSCRIPTIONAL ACTIVATOR RHAS"/>
    <property type="match status" value="1"/>
</dbReference>
<dbReference type="Gene3D" id="1.10.10.60">
    <property type="entry name" value="Homeodomain-like"/>
    <property type="match status" value="1"/>
</dbReference>
<dbReference type="Proteomes" id="UP000077465">
    <property type="component" value="Chromosome"/>
</dbReference>
<name>A0AAC8PUW4_9GAMM</name>
<reference evidence="5 6" key="1">
    <citation type="submission" date="2015-05" db="EMBL/GenBank/DDBJ databases">
        <authorList>
            <person name="Dickey A."/>
            <person name="Clawson M."/>
            <person name="Bono J."/>
            <person name="Loy J.D."/>
        </authorList>
    </citation>
    <scope>NUCLEOTIDE SEQUENCE [LARGE SCALE GENOMIC DNA]</scope>
    <source>
        <strain evidence="5 6">22581</strain>
    </source>
</reference>
<dbReference type="Pfam" id="PF12852">
    <property type="entry name" value="Cupin_6"/>
    <property type="match status" value="1"/>
</dbReference>
<evidence type="ECO:0000313" key="6">
    <source>
        <dbReference type="Proteomes" id="UP000077465"/>
    </source>
</evidence>
<keyword evidence="2" id="KW-0238">DNA-binding</keyword>
<dbReference type="AlphaFoldDB" id="A0AAC8PUW4"/>
<dbReference type="SMART" id="SM00342">
    <property type="entry name" value="HTH_ARAC"/>
    <property type="match status" value="1"/>
</dbReference>
<dbReference type="PROSITE" id="PS01124">
    <property type="entry name" value="HTH_ARAC_FAMILY_2"/>
    <property type="match status" value="1"/>
</dbReference>
<dbReference type="InterPro" id="IPR020449">
    <property type="entry name" value="Tscrpt_reg_AraC-type_HTH"/>
</dbReference>
<dbReference type="SUPFAM" id="SSF46689">
    <property type="entry name" value="Homeodomain-like"/>
    <property type="match status" value="2"/>
</dbReference>
<accession>A0AAC8PUW4</accession>
<dbReference type="InterPro" id="IPR032783">
    <property type="entry name" value="AraC_lig"/>
</dbReference>
<dbReference type="EMBL" id="CP011376">
    <property type="protein sequence ID" value="AKG07405.1"/>
    <property type="molecule type" value="Genomic_DNA"/>
</dbReference>
<dbReference type="InterPro" id="IPR009057">
    <property type="entry name" value="Homeodomain-like_sf"/>
</dbReference>
<evidence type="ECO:0000256" key="3">
    <source>
        <dbReference type="ARBA" id="ARBA00023163"/>
    </source>
</evidence>
<dbReference type="InterPro" id="IPR018062">
    <property type="entry name" value="HTH_AraC-typ_CS"/>
</dbReference>
<keyword evidence="3" id="KW-0804">Transcription</keyword>
<dbReference type="Pfam" id="PF12833">
    <property type="entry name" value="HTH_18"/>
    <property type="match status" value="1"/>
</dbReference>